<name>A0A2H0KB06_9BACT</name>
<reference evidence="2 3" key="1">
    <citation type="submission" date="2017-09" db="EMBL/GenBank/DDBJ databases">
        <title>Depth-based differentiation of microbial function through sediment-hosted aquifers and enrichment of novel symbionts in the deep terrestrial subsurface.</title>
        <authorList>
            <person name="Probst A.J."/>
            <person name="Ladd B."/>
            <person name="Jarett J.K."/>
            <person name="Geller-Mcgrath D.E."/>
            <person name="Sieber C.M."/>
            <person name="Emerson J.B."/>
            <person name="Anantharaman K."/>
            <person name="Thomas B.C."/>
            <person name="Malmstrom R."/>
            <person name="Stieglmeier M."/>
            <person name="Klingl A."/>
            <person name="Woyke T."/>
            <person name="Ryan C.M."/>
            <person name="Banfield J.F."/>
        </authorList>
    </citation>
    <scope>NUCLEOTIDE SEQUENCE [LARGE SCALE GENOMIC DNA]</scope>
    <source>
        <strain evidence="2">CG11_big_fil_rev_8_21_14_0_20_46_11</strain>
    </source>
</reference>
<dbReference type="Proteomes" id="UP000229342">
    <property type="component" value="Unassembled WGS sequence"/>
</dbReference>
<dbReference type="GO" id="GO:0003677">
    <property type="term" value="F:DNA binding"/>
    <property type="evidence" value="ECO:0007669"/>
    <property type="project" value="InterPro"/>
</dbReference>
<dbReference type="GO" id="GO:0006313">
    <property type="term" value="P:DNA transposition"/>
    <property type="evidence" value="ECO:0007669"/>
    <property type="project" value="InterPro"/>
</dbReference>
<evidence type="ECO:0000313" key="2">
    <source>
        <dbReference type="EMBL" id="PIQ68441.1"/>
    </source>
</evidence>
<dbReference type="PANTHER" id="PTHR34614:SF2">
    <property type="entry name" value="TRANSPOSASE IS4-LIKE DOMAIN-CONTAINING PROTEIN"/>
    <property type="match status" value="1"/>
</dbReference>
<comment type="caution">
    <text evidence="2">The sequence shown here is derived from an EMBL/GenBank/DDBJ whole genome shotgun (WGS) entry which is preliminary data.</text>
</comment>
<dbReference type="AlphaFoldDB" id="A0A2H0KB06"/>
<dbReference type="GO" id="GO:0004803">
    <property type="term" value="F:transposase activity"/>
    <property type="evidence" value="ECO:0007669"/>
    <property type="project" value="InterPro"/>
</dbReference>
<dbReference type="EMBL" id="PCVG01000052">
    <property type="protein sequence ID" value="PIQ68441.1"/>
    <property type="molecule type" value="Genomic_DNA"/>
</dbReference>
<dbReference type="Pfam" id="PF01609">
    <property type="entry name" value="DDE_Tnp_1"/>
    <property type="match status" value="1"/>
</dbReference>
<feature type="domain" description="Transposase IS4-like" evidence="1">
    <location>
        <begin position="278"/>
        <end position="538"/>
    </location>
</feature>
<evidence type="ECO:0000313" key="3">
    <source>
        <dbReference type="Proteomes" id="UP000229342"/>
    </source>
</evidence>
<dbReference type="InterPro" id="IPR047654">
    <property type="entry name" value="IS1634_transpos"/>
</dbReference>
<dbReference type="InterPro" id="IPR012337">
    <property type="entry name" value="RNaseH-like_sf"/>
</dbReference>
<dbReference type="NCBIfam" id="NF033559">
    <property type="entry name" value="transpos_IS1634"/>
    <property type="match status" value="1"/>
</dbReference>
<evidence type="ECO:0000259" key="1">
    <source>
        <dbReference type="Pfam" id="PF01609"/>
    </source>
</evidence>
<protein>
    <recommendedName>
        <fullName evidence="1">Transposase IS4-like domain-containing protein</fullName>
    </recommendedName>
</protein>
<organism evidence="2 3">
    <name type="scientific">Candidatus Taylorbacteria bacterium CG11_big_fil_rev_8_21_14_0_20_46_11</name>
    <dbReference type="NCBI Taxonomy" id="1975025"/>
    <lineage>
        <taxon>Bacteria</taxon>
        <taxon>Candidatus Tayloriibacteriota</taxon>
    </lineage>
</organism>
<proteinExistence type="predicted"/>
<gene>
    <name evidence="2" type="ORF">COV91_04065</name>
</gene>
<dbReference type="SUPFAM" id="SSF53098">
    <property type="entry name" value="Ribonuclease H-like"/>
    <property type="match status" value="1"/>
</dbReference>
<sequence length="590" mass="68067">MGWPPNDCITLPTMPVILPVILSCAKISVASPFFISSVRRFCIATVSSSPVSLTDFLVAPETSSVSLSYALSPDLSPPPPIKNLTPCFTRVFCYILNILLHYGYTGTVNFKIREVKLKSGKTAVQVYAIAKRKRNILKHLGSSKDESGIKDLKEQALNWIQEETSKKGLFQGTQDVFFKNYAYLGFSYNFAYEFLSKVFDDFNFNKHTKKLFKDLCVVQILEPSSKRQNLLFLERFFEIKHNLNNVYEHLSVYDPNLKESLGNETLRIAQKHFHFDFSFVLYDVTTLYFESFKNDEFKRPGFSKDNKSNQPQIVIGLIVTKEGFPVHYEVFSGNTFEGNTFLPIVLAFKSKHKIENITVVADSAMFSKLNFNTLKESGVNYIVGARLLNQKKEILSQIENSIKKIHKSSIRIDDLIVEYSERRYAKDKREFEKQVEKAKAYENSESTKIRKMKFLKNDKTAYRLDQALVDKNVKLLGLKGYVTNLLLPNDEIINYYHNLFKIEHAFRIAKSDLEMRPIYHFKEQSIKNHVLICFVCLSLSVFLELKNQKSIKKIIELLKNVTDAKIRNLKTGKAFYVRSEFDEEVGNLLH</sequence>
<dbReference type="InterPro" id="IPR002559">
    <property type="entry name" value="Transposase_11"/>
</dbReference>
<dbReference type="PANTHER" id="PTHR34614">
    <property type="match status" value="1"/>
</dbReference>
<accession>A0A2H0KB06</accession>